<dbReference type="RefSeq" id="WP_054491735.1">
    <property type="nucleotide sequence ID" value="NZ_BBZA01000015.1"/>
</dbReference>
<dbReference type="Proteomes" id="UP000037784">
    <property type="component" value="Unassembled WGS sequence"/>
</dbReference>
<organism evidence="2 4">
    <name type="scientific">Ardenticatena maritima</name>
    <dbReference type="NCBI Taxonomy" id="872965"/>
    <lineage>
        <taxon>Bacteria</taxon>
        <taxon>Bacillati</taxon>
        <taxon>Chloroflexota</taxon>
        <taxon>Ardenticatenia</taxon>
        <taxon>Ardenticatenales</taxon>
        <taxon>Ardenticatenaceae</taxon>
        <taxon>Ardenticatena</taxon>
    </lineage>
</organism>
<dbReference type="InParanoid" id="A0A0M8K534"/>
<evidence type="ECO:0000313" key="3">
    <source>
        <dbReference type="EMBL" id="KPL87907.1"/>
    </source>
</evidence>
<reference evidence="2 4" key="1">
    <citation type="journal article" date="2015" name="Genome Announc.">
        <title>Draft Genome Sequence of a Heterotrophic Facultative Anaerobic Thermophilic Bacterium, Ardenticatena maritima Strain 110ST.</title>
        <authorList>
            <person name="Kawaichi S."/>
            <person name="Yoshida T."/>
            <person name="Sako Y."/>
            <person name="Nakamura R."/>
        </authorList>
    </citation>
    <scope>NUCLEOTIDE SEQUENCE [LARGE SCALE GENOMIC DNA]</scope>
    <source>
        <strain evidence="2 4">110S</strain>
    </source>
</reference>
<dbReference type="PROSITE" id="PS51257">
    <property type="entry name" value="PROKAR_LIPOPROTEIN"/>
    <property type="match status" value="1"/>
</dbReference>
<dbReference type="Proteomes" id="UP000050502">
    <property type="component" value="Unassembled WGS sequence"/>
</dbReference>
<accession>A0A0M8K534</accession>
<gene>
    <name evidence="2" type="ORF">ARMA_0208</name>
    <name evidence="3" type="ORF">SE16_10265</name>
</gene>
<sequence length="179" mass="19317">MRYPLLALTLLLLASLACGGLPNPLASKPTPLPTVPVSEEAAQRAEMKLQAAATQVADGSTEIALTEEELTSLIVYRLGDLPLENPVVFLRDGRIRAEAKLSIEGLSQQAVIVIQPSVSNGALQLTVEEAKVGFLSMPQDVVDRLTTELENVITNSQTVSVEDVRVEDGTLYVRLRVQK</sequence>
<dbReference type="EMBL" id="LGKN01000005">
    <property type="protein sequence ID" value="KPL87907.1"/>
    <property type="molecule type" value="Genomic_DNA"/>
</dbReference>
<feature type="chain" id="PRO_5010040130" description="DUF2993 domain-containing protein" evidence="1">
    <location>
        <begin position="20"/>
        <end position="179"/>
    </location>
</feature>
<evidence type="ECO:0008006" key="6">
    <source>
        <dbReference type="Google" id="ProtNLM"/>
    </source>
</evidence>
<keyword evidence="4" id="KW-1185">Reference proteome</keyword>
<reference evidence="3 5" key="2">
    <citation type="submission" date="2015-07" db="EMBL/GenBank/DDBJ databases">
        <title>Whole genome sequence of Ardenticatena maritima DSM 23922.</title>
        <authorList>
            <person name="Hemp J."/>
            <person name="Ward L.M."/>
            <person name="Pace L.A."/>
            <person name="Fischer W.W."/>
        </authorList>
    </citation>
    <scope>NUCLEOTIDE SEQUENCE [LARGE SCALE GENOMIC DNA]</scope>
    <source>
        <strain evidence="3 5">110S</strain>
    </source>
</reference>
<evidence type="ECO:0000313" key="2">
    <source>
        <dbReference type="EMBL" id="GAP61785.1"/>
    </source>
</evidence>
<name>A0A0M8K534_9CHLR</name>
<proteinExistence type="predicted"/>
<keyword evidence="1" id="KW-0732">Signal</keyword>
<dbReference type="AlphaFoldDB" id="A0A0M8K534"/>
<dbReference type="EMBL" id="BBZA01000015">
    <property type="protein sequence ID" value="GAP61785.1"/>
    <property type="molecule type" value="Genomic_DNA"/>
</dbReference>
<feature type="signal peptide" evidence="1">
    <location>
        <begin position="1"/>
        <end position="19"/>
    </location>
</feature>
<evidence type="ECO:0000256" key="1">
    <source>
        <dbReference type="SAM" id="SignalP"/>
    </source>
</evidence>
<evidence type="ECO:0000313" key="4">
    <source>
        <dbReference type="Proteomes" id="UP000037784"/>
    </source>
</evidence>
<evidence type="ECO:0000313" key="5">
    <source>
        <dbReference type="Proteomes" id="UP000050502"/>
    </source>
</evidence>
<comment type="caution">
    <text evidence="2">The sequence shown here is derived from an EMBL/GenBank/DDBJ whole genome shotgun (WGS) entry which is preliminary data.</text>
</comment>
<reference evidence="4" key="3">
    <citation type="submission" date="2015-08" db="EMBL/GenBank/DDBJ databases">
        <title>Draft Genome Sequence of a Heterotrophic Facultative Anaerobic Bacterium Ardenticatena maritima Strain 110S.</title>
        <authorList>
            <person name="Kawaichi S."/>
            <person name="Yoshida T."/>
            <person name="Sako Y."/>
            <person name="Nakamura R."/>
        </authorList>
    </citation>
    <scope>NUCLEOTIDE SEQUENCE [LARGE SCALE GENOMIC DNA]</scope>
    <source>
        <strain evidence="4">110S</strain>
    </source>
</reference>
<protein>
    <recommendedName>
        <fullName evidence="6">DUF2993 domain-containing protein</fullName>
    </recommendedName>
</protein>